<dbReference type="RefSeq" id="WP_187997167.1">
    <property type="nucleotide sequence ID" value="NZ_JACEXG010000007.1"/>
</dbReference>
<proteinExistence type="inferred from homology"/>
<evidence type="ECO:0000313" key="8">
    <source>
        <dbReference type="EMBL" id="MBM9434179.1"/>
    </source>
</evidence>
<dbReference type="Proteomes" id="UP000705983">
    <property type="component" value="Unassembled WGS sequence"/>
</dbReference>
<feature type="active site" description="Nucleophile" evidence="6">
    <location>
        <position position="408"/>
    </location>
</feature>
<accession>A0ABS2THP8</accession>
<dbReference type="InterPro" id="IPR023267">
    <property type="entry name" value="RCMT"/>
</dbReference>
<dbReference type="SUPFAM" id="SSF53335">
    <property type="entry name" value="S-adenosyl-L-methionine-dependent methyltransferases"/>
    <property type="match status" value="1"/>
</dbReference>
<dbReference type="InterPro" id="IPR049560">
    <property type="entry name" value="MeTrfase_RsmB-F_NOP2_cat"/>
</dbReference>
<dbReference type="InterPro" id="IPR029063">
    <property type="entry name" value="SAM-dependent_MTases_sf"/>
</dbReference>
<dbReference type="GO" id="GO:0008168">
    <property type="term" value="F:methyltransferase activity"/>
    <property type="evidence" value="ECO:0007669"/>
    <property type="project" value="UniProtKB-KW"/>
</dbReference>
<feature type="binding site" evidence="6">
    <location>
        <begin position="286"/>
        <end position="292"/>
    </location>
    <ligand>
        <name>S-adenosyl-L-methionine</name>
        <dbReference type="ChEBI" id="CHEBI:59789"/>
    </ligand>
</feature>
<dbReference type="PRINTS" id="PR02008">
    <property type="entry name" value="RCMTFAMILY"/>
</dbReference>
<feature type="binding site" evidence="6">
    <location>
        <position position="355"/>
    </location>
    <ligand>
        <name>S-adenosyl-L-methionine</name>
        <dbReference type="ChEBI" id="CHEBI:59789"/>
    </ligand>
</feature>
<dbReference type="InterPro" id="IPR001678">
    <property type="entry name" value="MeTrfase_RsmB-F_NOP2_dom"/>
</dbReference>
<dbReference type="InterPro" id="IPR035926">
    <property type="entry name" value="NusB-like_sf"/>
</dbReference>
<dbReference type="PROSITE" id="PS01153">
    <property type="entry name" value="NOL1_NOP2_SUN"/>
    <property type="match status" value="1"/>
</dbReference>
<protein>
    <submittedName>
        <fullName evidence="8">16S rRNA methyltransferase</fullName>
    </submittedName>
</protein>
<dbReference type="EMBL" id="JAFFJS010000007">
    <property type="protein sequence ID" value="MBM9434179.1"/>
    <property type="molecule type" value="Genomic_DNA"/>
</dbReference>
<dbReference type="InterPro" id="IPR006027">
    <property type="entry name" value="NusB_RsmB_TIM44"/>
</dbReference>
<dbReference type="GO" id="GO:0032259">
    <property type="term" value="P:methylation"/>
    <property type="evidence" value="ECO:0007669"/>
    <property type="project" value="UniProtKB-KW"/>
</dbReference>
<dbReference type="InterPro" id="IPR018314">
    <property type="entry name" value="RsmB/NOL1/NOP2-like_CS"/>
</dbReference>
<dbReference type="Pfam" id="PF01189">
    <property type="entry name" value="Methyltr_RsmB-F"/>
    <property type="match status" value="1"/>
</dbReference>
<evidence type="ECO:0000256" key="3">
    <source>
        <dbReference type="ARBA" id="ARBA00022679"/>
    </source>
</evidence>
<reference evidence="9" key="1">
    <citation type="submission" date="2021-02" db="EMBL/GenBank/DDBJ databases">
        <title>Leucobacter sp. CX169.</title>
        <authorList>
            <person name="Cheng Y."/>
        </authorList>
    </citation>
    <scope>NUCLEOTIDE SEQUENCE [LARGE SCALE GENOMIC DNA]</scope>
    <source>
        <strain evidence="9">JY899</strain>
    </source>
</reference>
<evidence type="ECO:0000256" key="5">
    <source>
        <dbReference type="ARBA" id="ARBA00022884"/>
    </source>
</evidence>
<evidence type="ECO:0000313" key="9">
    <source>
        <dbReference type="Proteomes" id="UP000705983"/>
    </source>
</evidence>
<dbReference type="PROSITE" id="PS51686">
    <property type="entry name" value="SAM_MT_RSMB_NOP"/>
    <property type="match status" value="1"/>
</dbReference>
<dbReference type="PANTHER" id="PTHR22807:SF53">
    <property type="entry name" value="RIBOSOMAL RNA SMALL SUBUNIT METHYLTRANSFERASE B-RELATED"/>
    <property type="match status" value="1"/>
</dbReference>
<keyword evidence="2 6" id="KW-0489">Methyltransferase</keyword>
<sequence>MTDERPSTWRPGRMESDPARLVALDVLEQVRDGAFANIALPATLKRANLSGKGRGFATNLTYGTLRMQGRWDAIIRMCVQGRPFEEIDPLVIDILRLGAHQIQGLDVAIHAAMNETVNLARNEVGSGASGFVNAVMHRISERTAAEWDEVLAAELADQGPKAVLAAQTSHPEWILDVYEKSLVASGRTVADLGDVLAANNGPARVAIAPRAVSRETVMNDAREARATPLDGVLMPDAIVLERGNPGRMQSIRDQSAGVQDEGSQLVAHLLAGAPLEGRDEEWLDMCAGPGGKTATIAGLVQGRNVRVFANELHDHRLDLVANAVAPFGDAVALREGDGRTLAREEPNRFDRVLVDAPCSGIGSLRRRPEARWRKTPGDAEGMMELQAGLLAAAIDAARPGGLICYSTCSPDVRETLDIVNQFTDRVDVLDTVDVARTMVIPGSLDTISGPYLQLWPDEHDTDAMFAALLIKK</sequence>
<evidence type="ECO:0000256" key="2">
    <source>
        <dbReference type="ARBA" id="ARBA00022603"/>
    </source>
</evidence>
<evidence type="ECO:0000259" key="7">
    <source>
        <dbReference type="PROSITE" id="PS51686"/>
    </source>
</evidence>
<dbReference type="Gene3D" id="3.40.50.150">
    <property type="entry name" value="Vaccinia Virus protein VP39"/>
    <property type="match status" value="1"/>
</dbReference>
<keyword evidence="4 6" id="KW-0949">S-adenosyl-L-methionine</keyword>
<feature type="binding site" evidence="6">
    <location>
        <position position="311"/>
    </location>
    <ligand>
        <name>S-adenosyl-L-methionine</name>
        <dbReference type="ChEBI" id="CHEBI:59789"/>
    </ligand>
</feature>
<keyword evidence="9" id="KW-1185">Reference proteome</keyword>
<name>A0ABS2THP8_9ACTO</name>
<organism evidence="8 9">
    <name type="scientific">Flaviflexus equikiangi</name>
    <dbReference type="NCBI Taxonomy" id="2758573"/>
    <lineage>
        <taxon>Bacteria</taxon>
        <taxon>Bacillati</taxon>
        <taxon>Actinomycetota</taxon>
        <taxon>Actinomycetes</taxon>
        <taxon>Actinomycetales</taxon>
        <taxon>Actinomycetaceae</taxon>
        <taxon>Flaviflexus</taxon>
    </lineage>
</organism>
<dbReference type="PANTHER" id="PTHR22807">
    <property type="entry name" value="NOP2 YEAST -RELATED NOL1/NOP2/FMU SUN DOMAIN-CONTAINING"/>
    <property type="match status" value="1"/>
</dbReference>
<feature type="domain" description="SAM-dependent MTase RsmB/NOP-type" evidence="7">
    <location>
        <begin position="193"/>
        <end position="472"/>
    </location>
</feature>
<comment type="similarity">
    <text evidence="1 6">Belongs to the class I-like SAM-binding methyltransferase superfamily. RsmB/NOP family.</text>
</comment>
<keyword evidence="5 6" id="KW-0694">RNA-binding</keyword>
<evidence type="ECO:0000256" key="6">
    <source>
        <dbReference type="PROSITE-ProRule" id="PRU01023"/>
    </source>
</evidence>
<gene>
    <name evidence="8" type="ORF">JVW63_10785</name>
</gene>
<evidence type="ECO:0000256" key="1">
    <source>
        <dbReference type="ARBA" id="ARBA00007494"/>
    </source>
</evidence>
<evidence type="ECO:0000256" key="4">
    <source>
        <dbReference type="ARBA" id="ARBA00022691"/>
    </source>
</evidence>
<feature type="binding site" evidence="6">
    <location>
        <position position="337"/>
    </location>
    <ligand>
        <name>S-adenosyl-L-methionine</name>
        <dbReference type="ChEBI" id="CHEBI:59789"/>
    </ligand>
</feature>
<dbReference type="CDD" id="cd02440">
    <property type="entry name" value="AdoMet_MTases"/>
    <property type="match status" value="1"/>
</dbReference>
<dbReference type="Pfam" id="PF01029">
    <property type="entry name" value="NusB"/>
    <property type="match status" value="1"/>
</dbReference>
<comment type="caution">
    <text evidence="8">The sequence shown here is derived from an EMBL/GenBank/DDBJ whole genome shotgun (WGS) entry which is preliminary data.</text>
</comment>
<dbReference type="SUPFAM" id="SSF48013">
    <property type="entry name" value="NusB-like"/>
    <property type="match status" value="1"/>
</dbReference>
<keyword evidence="3 6" id="KW-0808">Transferase</keyword>
<dbReference type="Gene3D" id="1.10.940.10">
    <property type="entry name" value="NusB-like"/>
    <property type="match status" value="1"/>
</dbReference>